<reference evidence="1 2" key="1">
    <citation type="submission" date="2021-06" db="EMBL/GenBank/DDBJ databases">
        <title>Gemonas diversity in paddy soil.</title>
        <authorList>
            <person name="Liu G."/>
        </authorList>
    </citation>
    <scope>NUCLEOTIDE SEQUENCE [LARGE SCALE GENOMIC DNA]</scope>
    <source>
        <strain evidence="1 2">RG29</strain>
    </source>
</reference>
<dbReference type="Pfam" id="PF09837">
    <property type="entry name" value="DUF2064"/>
    <property type="match status" value="1"/>
</dbReference>
<gene>
    <name evidence="1" type="ORF">KP005_16885</name>
</gene>
<protein>
    <submittedName>
        <fullName evidence="1">TIGR04282 family arsenosugar biosynthesis glycosyltransferase</fullName>
    </submittedName>
</protein>
<name>A0ABX8JGW5_9BACT</name>
<keyword evidence="2" id="KW-1185">Reference proteome</keyword>
<dbReference type="EMBL" id="CP076724">
    <property type="protein sequence ID" value="QWV97003.1"/>
    <property type="molecule type" value="Genomic_DNA"/>
</dbReference>
<dbReference type="InterPro" id="IPR018641">
    <property type="entry name" value="Trfase_1_rSAM/seldom-assoc"/>
</dbReference>
<dbReference type="NCBIfam" id="TIGR04282">
    <property type="entry name" value="glyco_like_cofC"/>
    <property type="match status" value="1"/>
</dbReference>
<sequence length="223" mass="23808">MKRVLAIFAKTPLPGRVKTRLSPPLSPRQAAELYRCMLLDTVERAAALPTDIVIFHEGSAEFFEKAAPGAVLVRQCTGGLGVRLEHAFQELSSRGYGPRVVIGTDSPDLPLAFIEEGFRRLEQGSEAVFGPAEDGGYYLVGVSGGYGTLFRDIPWSSEKVLEASLRQAAASGLAAALLPSWHDVDSYEDLLRPSLLEASSGAPRTRAFIAELGLAAPLAANAV</sequence>
<evidence type="ECO:0000313" key="1">
    <source>
        <dbReference type="EMBL" id="QWV97003.1"/>
    </source>
</evidence>
<evidence type="ECO:0000313" key="2">
    <source>
        <dbReference type="Proteomes" id="UP000683493"/>
    </source>
</evidence>
<accession>A0ABX8JGW5</accession>
<organism evidence="1 2">
    <name type="scientific">Geomonas diazotrophica</name>
    <dbReference type="NCBI Taxonomy" id="2843197"/>
    <lineage>
        <taxon>Bacteria</taxon>
        <taxon>Pseudomonadati</taxon>
        <taxon>Thermodesulfobacteriota</taxon>
        <taxon>Desulfuromonadia</taxon>
        <taxon>Geobacterales</taxon>
        <taxon>Geobacteraceae</taxon>
        <taxon>Geomonas</taxon>
    </lineage>
</organism>
<proteinExistence type="predicted"/>
<dbReference type="PANTHER" id="PTHR36529:SF1">
    <property type="entry name" value="GLYCOSYLTRANSFERASE"/>
    <property type="match status" value="1"/>
</dbReference>
<dbReference type="PANTHER" id="PTHR36529">
    <property type="entry name" value="SLL1095 PROTEIN"/>
    <property type="match status" value="1"/>
</dbReference>
<dbReference type="Proteomes" id="UP000683493">
    <property type="component" value="Chromosome"/>
</dbReference>